<evidence type="ECO:0000256" key="4">
    <source>
        <dbReference type="ARBA" id="ARBA00023295"/>
    </source>
</evidence>
<evidence type="ECO:0000256" key="2">
    <source>
        <dbReference type="ARBA" id="ARBA00014569"/>
    </source>
</evidence>
<dbReference type="Gene3D" id="2.60.120.200">
    <property type="match status" value="1"/>
</dbReference>
<dbReference type="Proteomes" id="UP001597526">
    <property type="component" value="Unassembled WGS sequence"/>
</dbReference>
<evidence type="ECO:0000256" key="7">
    <source>
        <dbReference type="ARBA" id="ARBA00031665"/>
    </source>
</evidence>
<evidence type="ECO:0000256" key="5">
    <source>
        <dbReference type="ARBA" id="ARBA00029722"/>
    </source>
</evidence>
<sequence>MNIKSGSILKRRLNYLTKYISRRFTRKNAIEVFGNDCDNINIVYVLNLDNQKKRWRSIQSEVKYQKIIGNRNLSHFTKRISAINGSNLNLDKFDSYEVKKQYSLEDYYKIDPDPRLLSILRFDNLKIDLTKQEIAIGLSHIQMWKKMVEEKKSYALFLEDDIFFEKDFANNLNQVWNELPKNPSKQKFDILYLSYEEVKSGMIKEEYSKNLVKPIGGIWWFSGYVLSLTGAQKLLDELPVRAPIDVWINFIFNKLDVFAIKRPIINQREDIESDNVYSILSMLNQAKKKYDKRKGRSPIFVLAENETISTLFGDILDMLGYSCCINRWGEFTQEVISAIDEGSPLLFDAHCGFDKLLLNHKKIKSTYPNTLFIIVKDTKGIIQNHSTNDYPFEQAFKSISDNHKNRTIILDIDEFNIWDELCHFLDCEIPSFPLPKNELLIKAKTVECLNLKDAILKPVQSKKYQNLDFDESPWIFPVDNMKLFKDRQYPAKNARMVGNQHKILEDDFSKLDQSIWIQLEDTFEGNLSLFTKENYSILDNNGCKFALREEKSGHRNYSSASILTKKKHHYGKFEVEMKPAKGNGIVSAFFLFRYNPWQEIDIEFLGDDTTKIMLNVYYNPGVEGITYNYGNKSAPIKIDLGFDASIEYHKYAIEWEPHEIRWYVDDTLIHVRRAWEPTPIPNLPMQFYLNIWAPDNKEFAGDLSNTKLPQSCFVKQVTLYSWSNRSVSISKVVQHTEAL</sequence>
<dbReference type="InterPro" id="IPR008264">
    <property type="entry name" value="Beta_glucanase"/>
</dbReference>
<keyword evidence="3" id="KW-0378">Hydrolase</keyword>
<evidence type="ECO:0000313" key="10">
    <source>
        <dbReference type="Proteomes" id="UP001597526"/>
    </source>
</evidence>
<evidence type="ECO:0000256" key="1">
    <source>
        <dbReference type="ARBA" id="ARBA00006865"/>
    </source>
</evidence>
<dbReference type="Pfam" id="PF01755">
    <property type="entry name" value="Glyco_transf_25"/>
    <property type="match status" value="1"/>
</dbReference>
<keyword evidence="4" id="KW-0326">Glycosidase</keyword>
<evidence type="ECO:0000313" key="9">
    <source>
        <dbReference type="EMBL" id="MFD2588185.1"/>
    </source>
</evidence>
<evidence type="ECO:0000256" key="6">
    <source>
        <dbReference type="ARBA" id="ARBA00029771"/>
    </source>
</evidence>
<proteinExistence type="inferred from homology"/>
<accession>A0ABW5MXY5</accession>
<gene>
    <name evidence="9" type="ORF">ACFSQJ_14695</name>
</gene>
<dbReference type="RefSeq" id="WP_377767717.1">
    <property type="nucleotide sequence ID" value="NZ_JBHULB010000074.1"/>
</dbReference>
<reference evidence="10" key="1">
    <citation type="journal article" date="2019" name="Int. J. Syst. Evol. Microbiol.">
        <title>The Global Catalogue of Microorganisms (GCM) 10K type strain sequencing project: providing services to taxonomists for standard genome sequencing and annotation.</title>
        <authorList>
            <consortium name="The Broad Institute Genomics Platform"/>
            <consortium name="The Broad Institute Genome Sequencing Center for Infectious Disease"/>
            <person name="Wu L."/>
            <person name="Ma J."/>
        </authorList>
    </citation>
    <scope>NUCLEOTIDE SEQUENCE [LARGE SCALE GENOMIC DNA]</scope>
    <source>
        <strain evidence="10">KCTC 52368</strain>
    </source>
</reference>
<dbReference type="PANTHER" id="PTHR31062">
    <property type="entry name" value="XYLOGLUCAN ENDOTRANSGLUCOSYLASE/HYDROLASE PROTEIN 8-RELATED"/>
    <property type="match status" value="1"/>
</dbReference>
<comment type="caution">
    <text evidence="9">The sequence shown here is derived from an EMBL/GenBank/DDBJ whole genome shotgun (WGS) entry which is preliminary data.</text>
</comment>
<dbReference type="PRINTS" id="PR00737">
    <property type="entry name" value="GLHYDRLASE16"/>
</dbReference>
<comment type="similarity">
    <text evidence="1">Belongs to the glycosyl hydrolase 16 family.</text>
</comment>
<dbReference type="InterPro" id="IPR000757">
    <property type="entry name" value="Beta-glucanase-like"/>
</dbReference>
<evidence type="ECO:0000259" key="8">
    <source>
        <dbReference type="PROSITE" id="PS51762"/>
    </source>
</evidence>
<dbReference type="EMBL" id="JBHULB010000074">
    <property type="protein sequence ID" value="MFD2588185.1"/>
    <property type="molecule type" value="Genomic_DNA"/>
</dbReference>
<dbReference type="Pfam" id="PF00722">
    <property type="entry name" value="Glyco_hydro_16"/>
    <property type="match status" value="1"/>
</dbReference>
<dbReference type="InterPro" id="IPR002654">
    <property type="entry name" value="Glyco_trans_25"/>
</dbReference>
<dbReference type="CDD" id="cd06532">
    <property type="entry name" value="Glyco_transf_25"/>
    <property type="match status" value="1"/>
</dbReference>
<name>A0ABW5MXY5_9FLAO</name>
<dbReference type="SUPFAM" id="SSF49899">
    <property type="entry name" value="Concanavalin A-like lectins/glucanases"/>
    <property type="match status" value="1"/>
</dbReference>
<dbReference type="InterPro" id="IPR044791">
    <property type="entry name" value="Beta-glucanase/XTH"/>
</dbReference>
<dbReference type="InterPro" id="IPR013320">
    <property type="entry name" value="ConA-like_dom_sf"/>
</dbReference>
<evidence type="ECO:0000256" key="3">
    <source>
        <dbReference type="ARBA" id="ARBA00022801"/>
    </source>
</evidence>
<keyword evidence="10" id="KW-1185">Reference proteome</keyword>
<protein>
    <recommendedName>
        <fullName evidence="2">Beta-glucanase</fullName>
    </recommendedName>
    <alternativeName>
        <fullName evidence="7">1,3-1,4-beta-D-glucan 4-glucanohydrolase</fullName>
    </alternativeName>
    <alternativeName>
        <fullName evidence="6">Endo-beta-1,3-1,4 glucanase</fullName>
    </alternativeName>
    <alternativeName>
        <fullName evidence="5">Lichenase</fullName>
    </alternativeName>
</protein>
<feature type="domain" description="GH16" evidence="8">
    <location>
        <begin position="482"/>
        <end position="725"/>
    </location>
</feature>
<dbReference type="PROSITE" id="PS51762">
    <property type="entry name" value="GH16_2"/>
    <property type="match status" value="1"/>
</dbReference>
<organism evidence="9 10">
    <name type="scientific">Croceitalea marina</name>
    <dbReference type="NCBI Taxonomy" id="1775166"/>
    <lineage>
        <taxon>Bacteria</taxon>
        <taxon>Pseudomonadati</taxon>
        <taxon>Bacteroidota</taxon>
        <taxon>Flavobacteriia</taxon>
        <taxon>Flavobacteriales</taxon>
        <taxon>Flavobacteriaceae</taxon>
        <taxon>Croceitalea</taxon>
    </lineage>
</organism>